<dbReference type="Proteomes" id="UP000434580">
    <property type="component" value="Unassembled WGS sequence"/>
</dbReference>
<sequence length="115" mass="12951">MPICQVILPRLFSLVRCCFALAVELSTLIDSISSHISMSIVSLFDIHKGLTCLFPRVTGHCQLTRKYINRSRQRNPFTVDYPCVKAFYLLVRRTGDVDQSTMYCSNDDGVAAMGL</sequence>
<accession>A0A5S9QTT8</accession>
<gene>
    <name evidence="1" type="ORF">DPBNPPHM_02720</name>
</gene>
<evidence type="ECO:0000313" key="2">
    <source>
        <dbReference type="Proteomes" id="UP000434580"/>
    </source>
</evidence>
<dbReference type="EMBL" id="CACSII010000021">
    <property type="protein sequence ID" value="CAA0121231.1"/>
    <property type="molecule type" value="Genomic_DNA"/>
</dbReference>
<organism evidence="1 2">
    <name type="scientific">BD1-7 clade bacterium</name>
    <dbReference type="NCBI Taxonomy" id="2029982"/>
    <lineage>
        <taxon>Bacteria</taxon>
        <taxon>Pseudomonadati</taxon>
        <taxon>Pseudomonadota</taxon>
        <taxon>Gammaproteobacteria</taxon>
        <taxon>Cellvibrionales</taxon>
        <taxon>Spongiibacteraceae</taxon>
        <taxon>BD1-7 clade</taxon>
    </lineage>
</organism>
<name>A0A5S9QTT8_9GAMM</name>
<evidence type="ECO:0000313" key="1">
    <source>
        <dbReference type="EMBL" id="CAA0121231.1"/>
    </source>
</evidence>
<protein>
    <submittedName>
        <fullName evidence="1">Uncharacterized protein</fullName>
    </submittedName>
</protein>
<dbReference type="AlphaFoldDB" id="A0A5S9QTT8"/>
<reference evidence="1 2" key="1">
    <citation type="submission" date="2019-11" db="EMBL/GenBank/DDBJ databases">
        <authorList>
            <person name="Holert J."/>
        </authorList>
    </citation>
    <scope>NUCLEOTIDE SEQUENCE [LARGE SCALE GENOMIC DNA]</scope>
    <source>
        <strain evidence="1">BC5_2</strain>
    </source>
</reference>
<proteinExistence type="predicted"/>